<dbReference type="PANTHER" id="PTHR42104">
    <property type="entry name" value="EXTRACELLULAR GUANYL-SPECIFIC RIBONUCLEASE RNTA (AFU_ORTHOLOGUE AFUA_4G03230)"/>
    <property type="match status" value="1"/>
</dbReference>
<dbReference type="PANTHER" id="PTHR42104:SF1">
    <property type="entry name" value="EXTRACELLULAR GUANYL-SPECIFIC RIBONUCLEASE RNTA (AFU_ORTHOLOGUE AFUA_4G03230)"/>
    <property type="match status" value="1"/>
</dbReference>
<keyword evidence="6" id="KW-0812">Transmembrane</keyword>
<name>A0ABR2WR40_9FUNG</name>
<comment type="caution">
    <text evidence="7">The sequence shown here is derived from an EMBL/GenBank/DDBJ whole genome shotgun (WGS) entry which is preliminary data.</text>
</comment>
<evidence type="ECO:0000256" key="5">
    <source>
        <dbReference type="ARBA" id="ARBA00023239"/>
    </source>
</evidence>
<evidence type="ECO:0000256" key="6">
    <source>
        <dbReference type="SAM" id="Phobius"/>
    </source>
</evidence>
<keyword evidence="3" id="KW-0378">Hydrolase</keyword>
<accession>A0ABR2WR40</accession>
<dbReference type="InterPro" id="IPR000026">
    <property type="entry name" value="N1-like"/>
</dbReference>
<keyword evidence="1" id="KW-0540">Nuclease</keyword>
<reference evidence="7 8" key="1">
    <citation type="submission" date="2023-04" db="EMBL/GenBank/DDBJ databases">
        <title>Genome of Basidiobolus ranarum AG-B5.</title>
        <authorList>
            <person name="Stajich J.E."/>
            <person name="Carter-House D."/>
            <person name="Gryganskyi A."/>
        </authorList>
    </citation>
    <scope>NUCLEOTIDE SEQUENCE [LARGE SCALE GENOMIC DNA]</scope>
    <source>
        <strain evidence="7 8">AG-B5</strain>
    </source>
</reference>
<dbReference type="SUPFAM" id="SSF53933">
    <property type="entry name" value="Microbial ribonucleases"/>
    <property type="match status" value="1"/>
</dbReference>
<keyword evidence="8" id="KW-1185">Reference proteome</keyword>
<keyword evidence="5" id="KW-0456">Lyase</keyword>
<feature type="transmembrane region" description="Helical" evidence="6">
    <location>
        <begin position="36"/>
        <end position="62"/>
    </location>
</feature>
<evidence type="ECO:0000256" key="1">
    <source>
        <dbReference type="ARBA" id="ARBA00022722"/>
    </source>
</evidence>
<keyword evidence="6" id="KW-1133">Transmembrane helix</keyword>
<protein>
    <submittedName>
        <fullName evidence="7">Uncharacterized protein</fullName>
    </submittedName>
</protein>
<dbReference type="EMBL" id="JASJQH010000518">
    <property type="protein sequence ID" value="KAK9763993.1"/>
    <property type="molecule type" value="Genomic_DNA"/>
</dbReference>
<evidence type="ECO:0000313" key="7">
    <source>
        <dbReference type="EMBL" id="KAK9763993.1"/>
    </source>
</evidence>
<evidence type="ECO:0000313" key="8">
    <source>
        <dbReference type="Proteomes" id="UP001479436"/>
    </source>
</evidence>
<evidence type="ECO:0000256" key="4">
    <source>
        <dbReference type="ARBA" id="ARBA00023157"/>
    </source>
</evidence>
<evidence type="ECO:0000256" key="3">
    <source>
        <dbReference type="ARBA" id="ARBA00022801"/>
    </source>
</evidence>
<dbReference type="Pfam" id="PF00545">
    <property type="entry name" value="Ribonuclease"/>
    <property type="match status" value="1"/>
</dbReference>
<sequence>MRENKQHLCFKSITFKASFSNDVLGDPDRPRPASKFYVWNIFTNMVFQFSILLRAMLITSIVTAASQKRYTISGVSRGVICGGATFSKLAVDSAAQLALEKHVNNQIISSYPHEFRNNENLLLISQRCRKPYQEFPILVNGKIYDGANPGAYRVVIGSIRGSQAKYCGVIYHLKKSGDFRLCKEGKSIN</sequence>
<organism evidence="7 8">
    <name type="scientific">Basidiobolus ranarum</name>
    <dbReference type="NCBI Taxonomy" id="34480"/>
    <lineage>
        <taxon>Eukaryota</taxon>
        <taxon>Fungi</taxon>
        <taxon>Fungi incertae sedis</taxon>
        <taxon>Zoopagomycota</taxon>
        <taxon>Entomophthoromycotina</taxon>
        <taxon>Basidiobolomycetes</taxon>
        <taxon>Basidiobolales</taxon>
        <taxon>Basidiobolaceae</taxon>
        <taxon>Basidiobolus</taxon>
    </lineage>
</organism>
<proteinExistence type="predicted"/>
<dbReference type="Proteomes" id="UP001479436">
    <property type="component" value="Unassembled WGS sequence"/>
</dbReference>
<keyword evidence="6" id="KW-0472">Membrane</keyword>
<dbReference type="Gene3D" id="3.10.450.30">
    <property type="entry name" value="Microbial ribonucleases"/>
    <property type="match status" value="1"/>
</dbReference>
<keyword evidence="4" id="KW-1015">Disulfide bond</keyword>
<gene>
    <name evidence="7" type="ORF">K7432_008890</name>
</gene>
<evidence type="ECO:0000256" key="2">
    <source>
        <dbReference type="ARBA" id="ARBA00022759"/>
    </source>
</evidence>
<keyword evidence="2" id="KW-0255">Endonuclease</keyword>
<dbReference type="InterPro" id="IPR016191">
    <property type="entry name" value="Ribonuclease/ribotoxin"/>
</dbReference>